<feature type="transmembrane region" description="Helical" evidence="4">
    <location>
        <begin position="65"/>
        <end position="83"/>
    </location>
</feature>
<comment type="caution">
    <text evidence="7">The sequence shown here is derived from an EMBL/GenBank/DDBJ whole genome shotgun (WGS) entry which is preliminary data.</text>
</comment>
<dbReference type="SMART" id="SM00044">
    <property type="entry name" value="CYCc"/>
    <property type="match status" value="1"/>
</dbReference>
<feature type="transmembrane region" description="Helical" evidence="4">
    <location>
        <begin position="237"/>
        <end position="255"/>
    </location>
</feature>
<feature type="domain" description="Guanylate cyclase" evidence="5">
    <location>
        <begin position="377"/>
        <end position="509"/>
    </location>
</feature>
<dbReference type="SUPFAM" id="SSF54292">
    <property type="entry name" value="2Fe-2S ferredoxin-like"/>
    <property type="match status" value="1"/>
</dbReference>
<reference evidence="7 8" key="1">
    <citation type="submission" date="2020-08" db="EMBL/GenBank/DDBJ databases">
        <title>Genomic Encyclopedia of Type Strains, Phase IV (KMG-IV): sequencing the most valuable type-strain genomes for metagenomic binning, comparative biology and taxonomic classification.</title>
        <authorList>
            <person name="Goeker M."/>
        </authorList>
    </citation>
    <scope>NUCLEOTIDE SEQUENCE [LARGE SCALE GENOMIC DNA]</scope>
    <source>
        <strain evidence="7 8">DSM 29514</strain>
    </source>
</reference>
<sequence>MAAGAIRSVVTEQQLRRARLLSGLIIFTFLAMHMTNHVFGLISVEMADYARRWFLPIWRNKIGSTLLYGSFIVHIILVLGSLYMRRSLAMPWSEAAQITLGLLVPVLLIDHIVATRLSSSLFYLRDSYETVVHTLWSKSPFNGAKQSLALVVIWLHGCIGIHFWLRYRPWYSAIWPGVLTIGILLPTLSLLGFVQMGRTMATPVYLLSGYPGGYYDPTSLSADANATLMRIRITMHGTFLAAVLCVFTLRAVRWLRERAHLITIRYPGGEAISVPRGYTVLEASRMAGRPHYAVCGGKGRCSTCRVQVIEGEDNLPACDAQEERTLSRIKAGKGVRLACQLRPTGPVTVTPLLMAKTPSDEAPDSYEAIPGREREIAVLFCDIRNFTTLTESRLPFDIVFLLNRYFNVVGQAVEQAGGRMDKFIGDGAMALFGITGSEELACRQALDAARRIIEGIENLNEQLSGELPDPLRIAIGIHTGPAVVGTLGYGNARTLTAIGDTVNVASRLEAVAKDLDTKLVMSAPVADLAGLDFSSIPSREISVRGRTEPLKVYVFEKGVRKALEGLDLDPGSA</sequence>
<feature type="transmembrane region" description="Helical" evidence="4">
    <location>
        <begin position="20"/>
        <end position="44"/>
    </location>
</feature>
<dbReference type="InterPro" id="IPR012675">
    <property type="entry name" value="Beta-grasp_dom_sf"/>
</dbReference>
<keyword evidence="2" id="KW-1003">Cell membrane</keyword>
<dbReference type="GO" id="GO:0051536">
    <property type="term" value="F:iron-sulfur cluster binding"/>
    <property type="evidence" value="ECO:0007669"/>
    <property type="project" value="InterPro"/>
</dbReference>
<dbReference type="GO" id="GO:0006171">
    <property type="term" value="P:cAMP biosynthetic process"/>
    <property type="evidence" value="ECO:0007669"/>
    <property type="project" value="TreeGrafter"/>
</dbReference>
<dbReference type="GO" id="GO:0035556">
    <property type="term" value="P:intracellular signal transduction"/>
    <property type="evidence" value="ECO:0007669"/>
    <property type="project" value="InterPro"/>
</dbReference>
<keyword evidence="4" id="KW-0812">Transmembrane</keyword>
<accession>A0A7W6PPT0</accession>
<dbReference type="Pfam" id="PF00211">
    <property type="entry name" value="Guanylate_cyc"/>
    <property type="match status" value="1"/>
</dbReference>
<keyword evidence="8" id="KW-1185">Reference proteome</keyword>
<evidence type="ECO:0000256" key="3">
    <source>
        <dbReference type="ARBA" id="ARBA00023136"/>
    </source>
</evidence>
<dbReference type="InterPro" id="IPR034804">
    <property type="entry name" value="SQR/QFR_C/D"/>
</dbReference>
<dbReference type="InterPro" id="IPR036010">
    <property type="entry name" value="2Fe-2S_ferredoxin-like_sf"/>
</dbReference>
<gene>
    <name evidence="7" type="ORF">GGQ72_001894</name>
</gene>
<comment type="subcellular location">
    <subcellularLocation>
        <location evidence="1">Cell membrane</location>
        <topology evidence="1">Multi-pass membrane protein</topology>
    </subcellularLocation>
</comment>
<dbReference type="InterPro" id="IPR001054">
    <property type="entry name" value="A/G_cyclase"/>
</dbReference>
<evidence type="ECO:0000259" key="6">
    <source>
        <dbReference type="PROSITE" id="PS51085"/>
    </source>
</evidence>
<dbReference type="GO" id="GO:0004016">
    <property type="term" value="F:adenylate cyclase activity"/>
    <property type="evidence" value="ECO:0007669"/>
    <property type="project" value="UniProtKB-EC"/>
</dbReference>
<dbReference type="RefSeq" id="WP_165133106.1">
    <property type="nucleotide sequence ID" value="NZ_CP049250.1"/>
</dbReference>
<dbReference type="Gene3D" id="3.10.20.30">
    <property type="match status" value="1"/>
</dbReference>
<dbReference type="CDD" id="cd07302">
    <property type="entry name" value="CHD"/>
    <property type="match status" value="1"/>
</dbReference>
<dbReference type="CDD" id="cd00207">
    <property type="entry name" value="fer2"/>
    <property type="match status" value="1"/>
</dbReference>
<evidence type="ECO:0000313" key="8">
    <source>
        <dbReference type="Proteomes" id="UP000519897"/>
    </source>
</evidence>
<dbReference type="PANTHER" id="PTHR43081:SF17">
    <property type="entry name" value="BLL5647 PROTEIN"/>
    <property type="match status" value="1"/>
</dbReference>
<proteinExistence type="predicted"/>
<dbReference type="Gene3D" id="3.30.70.1230">
    <property type="entry name" value="Nucleotide cyclase"/>
    <property type="match status" value="1"/>
</dbReference>
<evidence type="ECO:0000256" key="4">
    <source>
        <dbReference type="SAM" id="Phobius"/>
    </source>
</evidence>
<dbReference type="AlphaFoldDB" id="A0A7W6PPT0"/>
<dbReference type="EMBL" id="JACIEC010000001">
    <property type="protein sequence ID" value="MBB4143395.1"/>
    <property type="molecule type" value="Genomic_DNA"/>
</dbReference>
<name>A0A7W6PPT0_9HYPH</name>
<dbReference type="Pfam" id="PF00111">
    <property type="entry name" value="Fer2"/>
    <property type="match status" value="1"/>
</dbReference>
<evidence type="ECO:0000256" key="1">
    <source>
        <dbReference type="ARBA" id="ARBA00004651"/>
    </source>
</evidence>
<feature type="transmembrane region" description="Helical" evidence="4">
    <location>
        <begin position="148"/>
        <end position="167"/>
    </location>
</feature>
<dbReference type="PROSITE" id="PS50125">
    <property type="entry name" value="GUANYLATE_CYCLASE_2"/>
    <property type="match status" value="1"/>
</dbReference>
<dbReference type="Proteomes" id="UP000519897">
    <property type="component" value="Unassembled WGS sequence"/>
</dbReference>
<dbReference type="GO" id="GO:0005886">
    <property type="term" value="C:plasma membrane"/>
    <property type="evidence" value="ECO:0007669"/>
    <property type="project" value="UniProtKB-SubCell"/>
</dbReference>
<evidence type="ECO:0000313" key="7">
    <source>
        <dbReference type="EMBL" id="MBB4143395.1"/>
    </source>
</evidence>
<keyword evidence="3 4" id="KW-0472">Membrane</keyword>
<dbReference type="InterPro" id="IPR050697">
    <property type="entry name" value="Adenylyl/Guanylyl_Cyclase_3/4"/>
</dbReference>
<dbReference type="PANTHER" id="PTHR43081">
    <property type="entry name" value="ADENYLATE CYCLASE, TERMINAL-DIFFERENTIATION SPECIFIC-RELATED"/>
    <property type="match status" value="1"/>
</dbReference>
<dbReference type="EC" id="4.6.1.1" evidence="7"/>
<dbReference type="InterPro" id="IPR001041">
    <property type="entry name" value="2Fe-2S_ferredoxin-type"/>
</dbReference>
<dbReference type="SUPFAM" id="SSF81343">
    <property type="entry name" value="Fumarate reductase respiratory complex transmembrane subunits"/>
    <property type="match status" value="1"/>
</dbReference>
<feature type="transmembrane region" description="Helical" evidence="4">
    <location>
        <begin position="173"/>
        <end position="194"/>
    </location>
</feature>
<organism evidence="7 8">
    <name type="scientific">Rhizobium rhizoryzae</name>
    <dbReference type="NCBI Taxonomy" id="451876"/>
    <lineage>
        <taxon>Bacteria</taxon>
        <taxon>Pseudomonadati</taxon>
        <taxon>Pseudomonadota</taxon>
        <taxon>Alphaproteobacteria</taxon>
        <taxon>Hyphomicrobiales</taxon>
        <taxon>Rhizobiaceae</taxon>
        <taxon>Rhizobium/Agrobacterium group</taxon>
        <taxon>Rhizobium</taxon>
    </lineage>
</organism>
<feature type="domain" description="2Fe-2S ferredoxin-type" evidence="6">
    <location>
        <begin position="260"/>
        <end position="355"/>
    </location>
</feature>
<evidence type="ECO:0000256" key="2">
    <source>
        <dbReference type="ARBA" id="ARBA00022475"/>
    </source>
</evidence>
<dbReference type="PROSITE" id="PS51085">
    <property type="entry name" value="2FE2S_FER_2"/>
    <property type="match status" value="1"/>
</dbReference>
<keyword evidence="4" id="KW-1133">Transmembrane helix</keyword>
<keyword evidence="7" id="KW-0456">Lyase</keyword>
<dbReference type="InterPro" id="IPR029787">
    <property type="entry name" value="Nucleotide_cyclase"/>
</dbReference>
<protein>
    <submittedName>
        <fullName evidence="7">Adenylate cyclase</fullName>
        <ecNumber evidence="7">4.6.1.1</ecNumber>
    </submittedName>
</protein>
<dbReference type="SUPFAM" id="SSF55073">
    <property type="entry name" value="Nucleotide cyclase"/>
    <property type="match status" value="1"/>
</dbReference>
<evidence type="ECO:0000259" key="5">
    <source>
        <dbReference type="PROSITE" id="PS50125"/>
    </source>
</evidence>